<dbReference type="EMBL" id="CADCVL010000100">
    <property type="protein sequence ID" value="CAA9468846.1"/>
    <property type="molecule type" value="Genomic_DNA"/>
</dbReference>
<organism evidence="2">
    <name type="scientific">uncultured Solirubrobacteraceae bacterium</name>
    <dbReference type="NCBI Taxonomy" id="1162706"/>
    <lineage>
        <taxon>Bacteria</taxon>
        <taxon>Bacillati</taxon>
        <taxon>Actinomycetota</taxon>
        <taxon>Thermoleophilia</taxon>
        <taxon>Solirubrobacterales</taxon>
        <taxon>Solirubrobacteraceae</taxon>
        <taxon>environmental samples</taxon>
    </lineage>
</organism>
<reference evidence="2" key="1">
    <citation type="submission" date="2020-02" db="EMBL/GenBank/DDBJ databases">
        <authorList>
            <person name="Meier V. D."/>
        </authorList>
    </citation>
    <scope>NUCLEOTIDE SEQUENCE</scope>
    <source>
        <strain evidence="2">AVDCRST_MAG65</strain>
    </source>
</reference>
<evidence type="ECO:0000313" key="2">
    <source>
        <dbReference type="EMBL" id="CAA9468846.1"/>
    </source>
</evidence>
<proteinExistence type="predicted"/>
<feature type="compositionally biased region" description="Basic and acidic residues" evidence="1">
    <location>
        <begin position="1"/>
        <end position="18"/>
    </location>
</feature>
<dbReference type="AlphaFoldDB" id="A0A6J4RAQ8"/>
<accession>A0A6J4RAQ8</accession>
<protein>
    <submittedName>
        <fullName evidence="2">Uncharacterized protein</fullName>
    </submittedName>
</protein>
<feature type="compositionally biased region" description="Basic and acidic residues" evidence="1">
    <location>
        <begin position="25"/>
        <end position="34"/>
    </location>
</feature>
<gene>
    <name evidence="2" type="ORF">AVDCRST_MAG65-574</name>
</gene>
<evidence type="ECO:0000256" key="1">
    <source>
        <dbReference type="SAM" id="MobiDB-lite"/>
    </source>
</evidence>
<sequence>MGDLLRQGDRKRAGDHRERQHSKHHVDAAEEARRQQCRHAATEAALTFVDRLVPDLARIAPAHGGGHYPLRERPTNAGCPFARPATRCNVHLVAIVAR</sequence>
<feature type="region of interest" description="Disordered" evidence="1">
    <location>
        <begin position="1"/>
        <end position="34"/>
    </location>
</feature>
<name>A0A6J4RAQ8_9ACTN</name>